<evidence type="ECO:0000259" key="6">
    <source>
        <dbReference type="Pfam" id="PF01494"/>
    </source>
</evidence>
<accession>A0AAC8YPM6</accession>
<dbReference type="EMBL" id="CP015005">
    <property type="protein sequence ID" value="AMS41809.1"/>
    <property type="molecule type" value="Genomic_DNA"/>
</dbReference>
<dbReference type="InterPro" id="IPR036188">
    <property type="entry name" value="FAD/NAD-bd_sf"/>
</dbReference>
<protein>
    <submittedName>
        <fullName evidence="8">2-polyprenyl-6-methoxyphenol hydroxylase-like FAD-dependent oxidoreductase</fullName>
    </submittedName>
    <submittedName>
        <fullName evidence="7">Glutamate synthase</fullName>
    </submittedName>
</protein>
<keyword evidence="4" id="KW-0560">Oxidoreductase</keyword>
<evidence type="ECO:0000256" key="2">
    <source>
        <dbReference type="ARBA" id="ARBA00022630"/>
    </source>
</evidence>
<evidence type="ECO:0000256" key="4">
    <source>
        <dbReference type="ARBA" id="ARBA00023002"/>
    </source>
</evidence>
<dbReference type="InterPro" id="IPR002938">
    <property type="entry name" value="FAD-bd"/>
</dbReference>
<evidence type="ECO:0000256" key="1">
    <source>
        <dbReference type="ARBA" id="ARBA00001974"/>
    </source>
</evidence>
<evidence type="ECO:0000313" key="9">
    <source>
        <dbReference type="Proteomes" id="UP000075755"/>
    </source>
</evidence>
<evidence type="ECO:0000313" key="10">
    <source>
        <dbReference type="Proteomes" id="UP000577697"/>
    </source>
</evidence>
<dbReference type="RefSeq" id="WP_067960593.1">
    <property type="nucleotide sequence ID" value="NZ_CP015005.1"/>
</dbReference>
<dbReference type="PANTHER" id="PTHR13789:SF318">
    <property type="entry name" value="GERANYLGERANYL DIPHOSPHATE REDUCTASE"/>
    <property type="match status" value="1"/>
</dbReference>
<comment type="cofactor">
    <cofactor evidence="1">
        <name>FAD</name>
        <dbReference type="ChEBI" id="CHEBI:57692"/>
    </cofactor>
</comment>
<dbReference type="SUPFAM" id="SSF51905">
    <property type="entry name" value="FAD/NAD(P)-binding domain"/>
    <property type="match status" value="1"/>
</dbReference>
<keyword evidence="5" id="KW-0503">Monooxygenase</keyword>
<keyword evidence="3" id="KW-0274">FAD</keyword>
<evidence type="ECO:0000313" key="8">
    <source>
        <dbReference type="EMBL" id="MBB3703843.1"/>
    </source>
</evidence>
<evidence type="ECO:0000313" key="7">
    <source>
        <dbReference type="EMBL" id="AMS41809.1"/>
    </source>
</evidence>
<gene>
    <name evidence="7" type="ORF">AA2016_2884</name>
    <name evidence="8" type="ORF">FHS67_000137</name>
</gene>
<feature type="domain" description="FAD-binding" evidence="6">
    <location>
        <begin position="7"/>
        <end position="342"/>
    </location>
</feature>
<evidence type="ECO:0000256" key="3">
    <source>
        <dbReference type="ARBA" id="ARBA00022827"/>
    </source>
</evidence>
<organism evidence="7 9">
    <name type="scientific">Aminobacter aminovorans</name>
    <name type="common">Chelatobacter heintzii</name>
    <dbReference type="NCBI Taxonomy" id="83263"/>
    <lineage>
        <taxon>Bacteria</taxon>
        <taxon>Pseudomonadati</taxon>
        <taxon>Pseudomonadota</taxon>
        <taxon>Alphaproteobacteria</taxon>
        <taxon>Hyphomicrobiales</taxon>
        <taxon>Phyllobacteriaceae</taxon>
        <taxon>Aminobacter</taxon>
    </lineage>
</organism>
<dbReference type="Proteomes" id="UP000577697">
    <property type="component" value="Unassembled WGS sequence"/>
</dbReference>
<keyword evidence="10" id="KW-1185">Reference proteome</keyword>
<dbReference type="Pfam" id="PF01494">
    <property type="entry name" value="FAD_binding_3"/>
    <property type="match status" value="1"/>
</dbReference>
<dbReference type="GO" id="GO:0004497">
    <property type="term" value="F:monooxygenase activity"/>
    <property type="evidence" value="ECO:0007669"/>
    <property type="project" value="UniProtKB-KW"/>
</dbReference>
<sequence length="420" mass="45143">MGTRKLHIAIAGAGPAGLAAALYLKRDGHRVTVYDRFVEPKPLGSGLILQPTGLSVLADLGLLGEISQLGSRIDRLHGTDAVSGRTVLDVRYDARPGGRFGLAVHRAALFGVLYRALLGEGIDIVTAAELEAVVPSEQTRLVDAVGRELGSFDLVVDATGARSKIRRSAGLAGEPKPLAYGAFWASLDWQGEGFDKHSLTQRYRRASIMIGVLPIGRAEPGGRKMAAFFWSLKPAHAERVQALGLDAWKAEVAGHWPESQSYLDQIEDFDQLTLARYGHHTLLPPAARSLAVIGDAAHSTSPQLGQGANMALLDAAALAHALRQASNTEAALTAYVRARRRHLRLFQALSLAFTPFYQSDSVLLPFLRDRLVATVAKLPPAPQLLASIVAGTLIDPFASAGLKEADWTERSEEKQVRILA</sequence>
<name>A0AAC8YPM6_AMIAI</name>
<evidence type="ECO:0000256" key="5">
    <source>
        <dbReference type="ARBA" id="ARBA00023033"/>
    </source>
</evidence>
<reference evidence="8 10" key="2">
    <citation type="submission" date="2020-08" db="EMBL/GenBank/DDBJ databases">
        <title>Genomic Encyclopedia of Type Strains, Phase IV (KMG-IV): sequencing the most valuable type-strain genomes for metagenomic binning, comparative biology and taxonomic classification.</title>
        <authorList>
            <person name="Goeker M."/>
        </authorList>
    </citation>
    <scope>NUCLEOTIDE SEQUENCE [LARGE SCALE GENOMIC DNA]</scope>
    <source>
        <strain evidence="8 10">DSM 10368</strain>
    </source>
</reference>
<reference evidence="7 9" key="1">
    <citation type="submission" date="2016-03" db="EMBL/GenBank/DDBJ databases">
        <title>Complete genome of Aminobacter aminovorans KCTC 2477.</title>
        <authorList>
            <person name="Kim K.M."/>
        </authorList>
    </citation>
    <scope>NUCLEOTIDE SEQUENCE [LARGE SCALE GENOMIC DNA]</scope>
    <source>
        <strain evidence="7 9">KCTC 2477</strain>
    </source>
</reference>
<dbReference type="InterPro" id="IPR050493">
    <property type="entry name" value="FAD-dep_Monooxygenase_BioMet"/>
</dbReference>
<dbReference type="PANTHER" id="PTHR13789">
    <property type="entry name" value="MONOOXYGENASE"/>
    <property type="match status" value="1"/>
</dbReference>
<dbReference type="PRINTS" id="PR00420">
    <property type="entry name" value="RNGMNOXGNASE"/>
</dbReference>
<proteinExistence type="predicted"/>
<dbReference type="Gene3D" id="3.50.50.60">
    <property type="entry name" value="FAD/NAD(P)-binding domain"/>
    <property type="match status" value="1"/>
</dbReference>
<dbReference type="Proteomes" id="UP000075755">
    <property type="component" value="Chromosome"/>
</dbReference>
<keyword evidence="2" id="KW-0285">Flavoprotein</keyword>
<dbReference type="AlphaFoldDB" id="A0AAC8YPM6"/>
<dbReference type="EMBL" id="JACICB010000001">
    <property type="protein sequence ID" value="MBB3703843.1"/>
    <property type="molecule type" value="Genomic_DNA"/>
</dbReference>
<dbReference type="GO" id="GO:0071949">
    <property type="term" value="F:FAD binding"/>
    <property type="evidence" value="ECO:0007669"/>
    <property type="project" value="InterPro"/>
</dbReference>
<dbReference type="KEGG" id="aak:AA2016_2884"/>